<feature type="transmembrane region" description="Helical" evidence="6">
    <location>
        <begin position="822"/>
        <end position="845"/>
    </location>
</feature>
<proteinExistence type="predicted"/>
<comment type="subcellular location">
    <subcellularLocation>
        <location evidence="1">Cell membrane</location>
        <topology evidence="1">Multi-pass membrane protein</topology>
    </subcellularLocation>
</comment>
<protein>
    <submittedName>
        <fullName evidence="8">Putative ABC-type transport system, permease component</fullName>
    </submittedName>
</protein>
<keyword evidence="3 6" id="KW-0812">Transmembrane</keyword>
<evidence type="ECO:0000256" key="5">
    <source>
        <dbReference type="ARBA" id="ARBA00023136"/>
    </source>
</evidence>
<dbReference type="InParanoid" id="M1YJ34"/>
<evidence type="ECO:0000313" key="8">
    <source>
        <dbReference type="EMBL" id="CCQ90515.1"/>
    </source>
</evidence>
<dbReference type="OrthoDB" id="9775544at2"/>
<feature type="transmembrane region" description="Helical" evidence="6">
    <location>
        <begin position="775"/>
        <end position="802"/>
    </location>
</feature>
<feature type="domain" description="ABC3 transporter permease C-terminal" evidence="7">
    <location>
        <begin position="735"/>
        <end position="846"/>
    </location>
</feature>
<evidence type="ECO:0000256" key="2">
    <source>
        <dbReference type="ARBA" id="ARBA00022475"/>
    </source>
</evidence>
<dbReference type="AlphaFoldDB" id="M1YJ34"/>
<feature type="transmembrane region" description="Helical" evidence="6">
    <location>
        <begin position="367"/>
        <end position="387"/>
    </location>
</feature>
<dbReference type="FunCoup" id="M1YJ34">
    <property type="interactions" value="122"/>
</dbReference>
<dbReference type="EMBL" id="CAQJ01000035">
    <property type="protein sequence ID" value="CCQ90515.1"/>
    <property type="molecule type" value="Genomic_DNA"/>
</dbReference>
<evidence type="ECO:0000256" key="3">
    <source>
        <dbReference type="ARBA" id="ARBA00022692"/>
    </source>
</evidence>
<feature type="transmembrane region" description="Helical" evidence="6">
    <location>
        <begin position="668"/>
        <end position="691"/>
    </location>
</feature>
<dbReference type="Proteomes" id="UP000011704">
    <property type="component" value="Unassembled WGS sequence"/>
</dbReference>
<gene>
    <name evidence="8" type="ORF">NITGR_310003</name>
</gene>
<feature type="transmembrane region" description="Helical" evidence="6">
    <location>
        <begin position="27"/>
        <end position="46"/>
    </location>
</feature>
<dbReference type="InterPro" id="IPR003838">
    <property type="entry name" value="ABC3_permease_C"/>
</dbReference>
<name>M1YJ34_NITG3</name>
<evidence type="ECO:0000256" key="1">
    <source>
        <dbReference type="ARBA" id="ARBA00004651"/>
    </source>
</evidence>
<keyword evidence="9" id="KW-1185">Reference proteome</keyword>
<feature type="transmembrane region" description="Helical" evidence="6">
    <location>
        <begin position="441"/>
        <end position="465"/>
    </location>
</feature>
<organism evidence="8 9">
    <name type="scientific">Nitrospina gracilis (strain 3/211)</name>
    <dbReference type="NCBI Taxonomy" id="1266370"/>
    <lineage>
        <taxon>Bacteria</taxon>
        <taxon>Pseudomonadati</taxon>
        <taxon>Nitrospinota/Tectimicrobiota group</taxon>
        <taxon>Nitrospinota</taxon>
        <taxon>Nitrospinia</taxon>
        <taxon>Nitrospinales</taxon>
        <taxon>Nitrospinaceae</taxon>
        <taxon>Nitrospina</taxon>
    </lineage>
</organism>
<dbReference type="HOGENOM" id="CLU_009475_3_0_0"/>
<sequence length="858" mass="95215">MKSPQLSFSQLLRLALAESRGAGKRFVFFVICLAIGVGAIMTIKSFSNILEQAIQRESKALLAADIEIKSSWPQSPEDRAYQKEALPPGTEFLFIKELHAMTRFPDPKRAGHQANLLVELKSVPATPPFYPFYGTLVTNPSGPLSELLADHGALVEPNFLVKSNLKVGDRFQLGEVTARITAVIEGEPDRISRAFSIGPRVMVSNTTLEQAKLIAPGSRVKNKTLVHLPESFPLEKGVALLERGLQDKAASIRTYKDMESSLTGAIDRMSKYLGSVGVIALLMGGIGVAMIIRTFMAQKMDTIAILNCLGATSRTVLYVYLIQALLLGLTGSLTGVGIGYALQYSLPEKMSDLLNLQVNPGFHWEPAVQSLLLGLLTTMLFTVWPLIRAVRTRPLRLFRHIAEEEELSRGSRRQRWTMGILFSLGLVAIVFWQAESIKRGLVFLSILAVSTLLLAGVAILFLKAIRKMPPSPLMTRRYGLANLYRPNNQAVSIITALGMGIMLVLSIHLIQMDMIAMLNKNTENKPPNYFFIDIQKNQVDVYKRIIDSFGAEARQETTPLVRSRLFSIDGNRSDQWDYKNRHAEEWFINREFVLTYRVDAPPDGNEVIKGEWWTPEEGKQALVSLEEDAARRLDAHIGSELVMDIQGIHVSATVHNIRRVDWRNMRTNFYMVFSPGALEGAPVTFVSTVYVPRRMELQLQQAVVDALPNVTALGTRDIVESIENVVNKLLTLVDFMSAFAIASGLFILSGAVASTKFRRLKEAAILKTLGARRRMVAAILGYEYGTLGVVAAAVGVLLSIGTSWAVMEYIVKSDWHFRMGPLGWSFLAAFMLTTITGILSSVDVLRNKPIHTLRRVDG</sequence>
<dbReference type="Pfam" id="PF02687">
    <property type="entry name" value="FtsX"/>
    <property type="match status" value="2"/>
</dbReference>
<dbReference type="STRING" id="1266370.NITGR_310003"/>
<feature type="transmembrane region" description="Helical" evidence="6">
    <location>
        <begin position="490"/>
        <end position="510"/>
    </location>
</feature>
<keyword evidence="4 6" id="KW-1133">Transmembrane helix</keyword>
<feature type="transmembrane region" description="Helical" evidence="6">
    <location>
        <begin position="735"/>
        <end position="754"/>
    </location>
</feature>
<evidence type="ECO:0000256" key="4">
    <source>
        <dbReference type="ARBA" id="ARBA00022989"/>
    </source>
</evidence>
<feature type="domain" description="ABC3 transporter permease C-terminal" evidence="7">
    <location>
        <begin position="275"/>
        <end position="392"/>
    </location>
</feature>
<keyword evidence="2" id="KW-1003">Cell membrane</keyword>
<evidence type="ECO:0000313" key="9">
    <source>
        <dbReference type="Proteomes" id="UP000011704"/>
    </source>
</evidence>
<accession>M1YJ34</accession>
<comment type="caution">
    <text evidence="8">The sequence shown here is derived from an EMBL/GenBank/DDBJ whole genome shotgun (WGS) entry which is preliminary data.</text>
</comment>
<evidence type="ECO:0000259" key="7">
    <source>
        <dbReference type="Pfam" id="PF02687"/>
    </source>
</evidence>
<dbReference type="RefSeq" id="WP_005008108.1">
    <property type="nucleotide sequence ID" value="NZ_HG422173.1"/>
</dbReference>
<evidence type="ECO:0000256" key="6">
    <source>
        <dbReference type="SAM" id="Phobius"/>
    </source>
</evidence>
<reference evidence="8 9" key="1">
    <citation type="journal article" date="2013" name="Front. Microbiol.">
        <title>The genome of Nitrospina gracilis illuminates the metabolism and evolution of the major marine nitrite oxidizer.</title>
        <authorList>
            <person name="Luecker S."/>
            <person name="Nowka B."/>
            <person name="Rattei T."/>
            <person name="Spieck E."/>
            <person name="and Daims H."/>
        </authorList>
    </citation>
    <scope>NUCLEOTIDE SEQUENCE [LARGE SCALE GENOMIC DNA]</scope>
    <source>
        <strain evidence="8 9">3/211</strain>
    </source>
</reference>
<feature type="transmembrane region" description="Helical" evidence="6">
    <location>
        <begin position="316"/>
        <end position="346"/>
    </location>
</feature>
<dbReference type="GO" id="GO:0005886">
    <property type="term" value="C:plasma membrane"/>
    <property type="evidence" value="ECO:0007669"/>
    <property type="project" value="UniProtKB-SubCell"/>
</dbReference>
<dbReference type="PANTHER" id="PTHR30287:SF1">
    <property type="entry name" value="INNER MEMBRANE PROTEIN"/>
    <property type="match status" value="1"/>
</dbReference>
<dbReference type="PANTHER" id="PTHR30287">
    <property type="entry name" value="MEMBRANE COMPONENT OF PREDICTED ABC SUPERFAMILY METABOLITE UPTAKE TRANSPORTER"/>
    <property type="match status" value="1"/>
</dbReference>
<dbReference type="InterPro" id="IPR038766">
    <property type="entry name" value="Membrane_comp_ABC_pdt"/>
</dbReference>
<feature type="transmembrane region" description="Helical" evidence="6">
    <location>
        <begin position="272"/>
        <end position="296"/>
    </location>
</feature>
<keyword evidence="5 6" id="KW-0472">Membrane</keyword>